<proteinExistence type="predicted"/>
<dbReference type="Pfam" id="PF13731">
    <property type="entry name" value="WxL"/>
    <property type="match status" value="1"/>
</dbReference>
<sequence length="243" mass="25702">MKKGIQLACCITIVSIGTLGIAIQPSFAASTTSKGDIILERGTTIHKPVDPTLPGGGHEITPTDPDVNPPTPGPLSIDYISNIHFGKQKISGNDITYYADSDHIKINSTGVIKAVPNYIQITDDRGNNAGWKLTVKQDSPFKNGTHTLKGAILKFNNPKADSVKVGSLNKPRMKAITLDSTGANASEAISAAENQGMGTWVHLYGASAAIGKRSITLDVPGEVPKVEGLYKTTLTWTLGDVPD</sequence>
<evidence type="ECO:0000259" key="2">
    <source>
        <dbReference type="Pfam" id="PF13731"/>
    </source>
</evidence>
<evidence type="ECO:0000313" key="3">
    <source>
        <dbReference type="EMBL" id="AQY52316.1"/>
    </source>
</evidence>
<dbReference type="Proteomes" id="UP000223060">
    <property type="component" value="Chromosome"/>
</dbReference>
<dbReference type="RefSeq" id="WP_036061382.1">
    <property type="nucleotide sequence ID" value="NZ_CP011102.1"/>
</dbReference>
<dbReference type="KEGG" id="lwi:UE46_15715"/>
<feature type="domain" description="WxL" evidence="2">
    <location>
        <begin position="29"/>
        <end position="242"/>
    </location>
</feature>
<gene>
    <name evidence="3" type="ORF">UE46_15715</name>
</gene>
<accession>A0A1S7FY09</accession>
<dbReference type="AlphaFoldDB" id="A0A1S7FY09"/>
<name>A0A1S7FY09_9LIST</name>
<protein>
    <recommendedName>
        <fullName evidence="2">WxL domain-containing protein</fullName>
    </recommendedName>
</protein>
<feature type="chain" id="PRO_5010579958" description="WxL domain-containing protein" evidence="1">
    <location>
        <begin position="29"/>
        <end position="243"/>
    </location>
</feature>
<reference evidence="4" key="1">
    <citation type="submission" date="2015-03" db="EMBL/GenBank/DDBJ databases">
        <authorList>
            <person name="Ferrari E."/>
            <person name="Walter M.C."/>
            <person name="Huptas C."/>
            <person name="Scherer S."/>
            <person name="Mueller-Herbst S."/>
        </authorList>
    </citation>
    <scope>NUCLEOTIDE SEQUENCE [LARGE SCALE GENOMIC DNA]</scope>
    <source>
        <strain evidence="4">LWP01</strain>
    </source>
</reference>
<evidence type="ECO:0000256" key="1">
    <source>
        <dbReference type="SAM" id="SignalP"/>
    </source>
</evidence>
<organism evidence="3 4">
    <name type="scientific">Listeria weihenstephanensis</name>
    <dbReference type="NCBI Taxonomy" id="1006155"/>
    <lineage>
        <taxon>Bacteria</taxon>
        <taxon>Bacillati</taxon>
        <taxon>Bacillota</taxon>
        <taxon>Bacilli</taxon>
        <taxon>Bacillales</taxon>
        <taxon>Listeriaceae</taxon>
        <taxon>Listeria</taxon>
    </lineage>
</organism>
<keyword evidence="4" id="KW-1185">Reference proteome</keyword>
<feature type="signal peptide" evidence="1">
    <location>
        <begin position="1"/>
        <end position="28"/>
    </location>
</feature>
<dbReference type="InterPro" id="IPR027994">
    <property type="entry name" value="WxL_dom"/>
</dbReference>
<dbReference type="EMBL" id="CP011102">
    <property type="protein sequence ID" value="AQY52316.1"/>
    <property type="molecule type" value="Genomic_DNA"/>
</dbReference>
<evidence type="ECO:0000313" key="4">
    <source>
        <dbReference type="Proteomes" id="UP000223060"/>
    </source>
</evidence>
<keyword evidence="1" id="KW-0732">Signal</keyword>